<evidence type="ECO:0000313" key="2">
    <source>
        <dbReference type="Proteomes" id="UP000886520"/>
    </source>
</evidence>
<keyword evidence="2" id="KW-1185">Reference proteome</keyword>
<dbReference type="Proteomes" id="UP000886520">
    <property type="component" value="Chromosome 19"/>
</dbReference>
<dbReference type="AlphaFoldDB" id="A0A9D4Z9Q2"/>
<proteinExistence type="predicted"/>
<evidence type="ECO:0000313" key="1">
    <source>
        <dbReference type="EMBL" id="KAI5064841.1"/>
    </source>
</evidence>
<dbReference type="OrthoDB" id="689242at2759"/>
<protein>
    <submittedName>
        <fullName evidence="1">Uncharacterized protein</fullName>
    </submittedName>
</protein>
<comment type="caution">
    <text evidence="1">The sequence shown here is derived from an EMBL/GenBank/DDBJ whole genome shotgun (WGS) entry which is preliminary data.</text>
</comment>
<organism evidence="1 2">
    <name type="scientific">Adiantum capillus-veneris</name>
    <name type="common">Maidenhair fern</name>
    <dbReference type="NCBI Taxonomy" id="13818"/>
    <lineage>
        <taxon>Eukaryota</taxon>
        <taxon>Viridiplantae</taxon>
        <taxon>Streptophyta</taxon>
        <taxon>Embryophyta</taxon>
        <taxon>Tracheophyta</taxon>
        <taxon>Polypodiopsida</taxon>
        <taxon>Polypodiidae</taxon>
        <taxon>Polypodiales</taxon>
        <taxon>Pteridineae</taxon>
        <taxon>Pteridaceae</taxon>
        <taxon>Vittarioideae</taxon>
        <taxon>Adiantum</taxon>
    </lineage>
</organism>
<reference evidence="1" key="1">
    <citation type="submission" date="2021-01" db="EMBL/GenBank/DDBJ databases">
        <title>Adiantum capillus-veneris genome.</title>
        <authorList>
            <person name="Fang Y."/>
            <person name="Liao Q."/>
        </authorList>
    </citation>
    <scope>NUCLEOTIDE SEQUENCE</scope>
    <source>
        <strain evidence="1">H3</strain>
        <tissue evidence="1">Leaf</tissue>
    </source>
</reference>
<name>A0A9D4Z9Q2_ADICA</name>
<sequence length="74" mass="8926">MALLRRLLFQPFRRVWCISLGKRLRHQQDLDIRSSSQLYKQVESCGYQDVHVMWSLLIAQQQQQLHTQQSQERS</sequence>
<dbReference type="PANTHER" id="PTHR33181">
    <property type="entry name" value="OS01G0778500 PROTEIN"/>
    <property type="match status" value="1"/>
</dbReference>
<gene>
    <name evidence="1" type="ORF">GOP47_0019536</name>
</gene>
<dbReference type="PANTHER" id="PTHR33181:SF59">
    <property type="entry name" value="OVATE FAMILY PROTEIN"/>
    <property type="match status" value="1"/>
</dbReference>
<dbReference type="EMBL" id="JABFUD020000019">
    <property type="protein sequence ID" value="KAI5064841.1"/>
    <property type="molecule type" value="Genomic_DNA"/>
</dbReference>
<accession>A0A9D4Z9Q2</accession>